<dbReference type="InterPro" id="IPR011761">
    <property type="entry name" value="ATP-grasp"/>
</dbReference>
<sequence length="308" mass="35077">MDKKKTYDAGIGWVSSVENVFLSFLKKELRKKKYSFDEVTYENLRHRYDDIKNDRYAYRVFIDRASFDHPAYFLFADLVQKKGAYVVNNPDAVIAWGSKTALYGALCNAGLPLPRVFLLPARPPAKKELIHIPKALGVPFILKPAYGGLVDDVLLRARTVDDIITFMEDNGTDETLAQEYVVPTVVRKKTAWFRPLYVCGEVIPLWWDPLSHFYQPFGRSAEERDIAKDLKNMLCRIHDITGLDLFTTEVAIDEGGEYKIIDYANHPIDLNSQENASDALPEDILEDVARCIAVYIGKIKAHGNVIRE</sequence>
<dbReference type="GO" id="GO:0005524">
    <property type="term" value="F:ATP binding"/>
    <property type="evidence" value="ECO:0007669"/>
    <property type="project" value="UniProtKB-UniRule"/>
</dbReference>
<dbReference type="EMBL" id="PFEF01000006">
    <property type="protein sequence ID" value="PJE64346.1"/>
    <property type="molecule type" value="Genomic_DNA"/>
</dbReference>
<evidence type="ECO:0000256" key="1">
    <source>
        <dbReference type="PROSITE-ProRule" id="PRU00409"/>
    </source>
</evidence>
<organism evidence="3 4">
    <name type="scientific">Candidatus Ryanbacteria bacterium CG10_big_fil_rev_8_21_14_0_10_43_42</name>
    <dbReference type="NCBI Taxonomy" id="1974864"/>
    <lineage>
        <taxon>Bacteria</taxon>
        <taxon>Candidatus Ryaniibacteriota</taxon>
    </lineage>
</organism>
<reference evidence="4" key="1">
    <citation type="submission" date="2017-09" db="EMBL/GenBank/DDBJ databases">
        <title>Depth-based differentiation of microbial function through sediment-hosted aquifers and enrichment of novel symbionts in the deep terrestrial subsurface.</title>
        <authorList>
            <person name="Probst A.J."/>
            <person name="Ladd B."/>
            <person name="Jarett J.K."/>
            <person name="Geller-Mcgrath D.E."/>
            <person name="Sieber C.M.K."/>
            <person name="Emerson J.B."/>
            <person name="Anantharaman K."/>
            <person name="Thomas B.C."/>
            <person name="Malmstrom R."/>
            <person name="Stieglmeier M."/>
            <person name="Klingl A."/>
            <person name="Woyke T."/>
            <person name="Ryan C.M."/>
            <person name="Banfield J.F."/>
        </authorList>
    </citation>
    <scope>NUCLEOTIDE SEQUENCE [LARGE SCALE GENOMIC DNA]</scope>
</reference>
<evidence type="ECO:0000259" key="2">
    <source>
        <dbReference type="PROSITE" id="PS50975"/>
    </source>
</evidence>
<dbReference type="Proteomes" id="UP000229098">
    <property type="component" value="Unassembled WGS sequence"/>
</dbReference>
<dbReference type="PROSITE" id="PS50975">
    <property type="entry name" value="ATP_GRASP"/>
    <property type="match status" value="1"/>
</dbReference>
<evidence type="ECO:0000313" key="4">
    <source>
        <dbReference type="Proteomes" id="UP000229098"/>
    </source>
</evidence>
<name>A0A2M8KWP5_9BACT</name>
<dbReference type="SUPFAM" id="SSF56059">
    <property type="entry name" value="Glutathione synthetase ATP-binding domain-like"/>
    <property type="match status" value="1"/>
</dbReference>
<keyword evidence="1" id="KW-0067">ATP-binding</keyword>
<accession>A0A2M8KWP5</accession>
<feature type="domain" description="ATP-grasp" evidence="2">
    <location>
        <begin position="103"/>
        <end position="293"/>
    </location>
</feature>
<evidence type="ECO:0000313" key="3">
    <source>
        <dbReference type="EMBL" id="PJE64346.1"/>
    </source>
</evidence>
<keyword evidence="1" id="KW-0547">Nucleotide-binding</keyword>
<proteinExistence type="predicted"/>
<comment type="caution">
    <text evidence="3">The sequence shown here is derived from an EMBL/GenBank/DDBJ whole genome shotgun (WGS) entry which is preliminary data.</text>
</comment>
<dbReference type="Gene3D" id="3.40.50.20">
    <property type="match status" value="1"/>
</dbReference>
<gene>
    <name evidence="3" type="ORF">COU90_02750</name>
</gene>
<dbReference type="AlphaFoldDB" id="A0A2M8KWP5"/>
<protein>
    <recommendedName>
        <fullName evidence="2">ATP-grasp domain-containing protein</fullName>
    </recommendedName>
</protein>
<dbReference type="GO" id="GO:0046872">
    <property type="term" value="F:metal ion binding"/>
    <property type="evidence" value="ECO:0007669"/>
    <property type="project" value="InterPro"/>
</dbReference>